<dbReference type="Pfam" id="PF13416">
    <property type="entry name" value="SBP_bac_8"/>
    <property type="match status" value="1"/>
</dbReference>
<evidence type="ECO:0000256" key="1">
    <source>
        <dbReference type="ARBA" id="ARBA00008520"/>
    </source>
</evidence>
<dbReference type="PANTHER" id="PTHR30006">
    <property type="entry name" value="THIAMINE-BINDING PERIPLASMIC PROTEIN-RELATED"/>
    <property type="match status" value="1"/>
</dbReference>
<accession>A0A7G9R8J2</accession>
<dbReference type="InterPro" id="IPR026045">
    <property type="entry name" value="Ferric-bd"/>
</dbReference>
<keyword evidence="2" id="KW-0813">Transport</keyword>
<dbReference type="PANTHER" id="PTHR30006:SF15">
    <property type="entry name" value="IRON-UTILIZATION PERIPLASMIC PROTEIN"/>
    <property type="match status" value="1"/>
</dbReference>
<dbReference type="GO" id="GO:0006826">
    <property type="term" value="P:iron ion transport"/>
    <property type="evidence" value="ECO:0007669"/>
    <property type="project" value="UniProtKB-KW"/>
</dbReference>
<keyword evidence="6" id="KW-1185">Reference proteome</keyword>
<gene>
    <name evidence="5" type="ORF">H9L09_15490</name>
</gene>
<evidence type="ECO:0000256" key="2">
    <source>
        <dbReference type="ARBA" id="ARBA00022496"/>
    </source>
</evidence>
<keyword evidence="4" id="KW-0479">Metal-binding</keyword>
<keyword evidence="4" id="KW-0408">Iron</keyword>
<name>A0A7G9R8J2_9ACTN</name>
<keyword evidence="2" id="KW-0406">Ion transport</keyword>
<dbReference type="SUPFAM" id="SSF53850">
    <property type="entry name" value="Periplasmic binding protein-like II"/>
    <property type="match status" value="1"/>
</dbReference>
<dbReference type="RefSeq" id="WP_187577760.1">
    <property type="nucleotide sequence ID" value="NZ_CP060713.1"/>
</dbReference>
<organism evidence="5 6">
    <name type="scientific">Nocardioides mesophilus</name>
    <dbReference type="NCBI Taxonomy" id="433659"/>
    <lineage>
        <taxon>Bacteria</taxon>
        <taxon>Bacillati</taxon>
        <taxon>Actinomycetota</taxon>
        <taxon>Actinomycetes</taxon>
        <taxon>Propionibacteriales</taxon>
        <taxon>Nocardioidaceae</taxon>
        <taxon>Nocardioides</taxon>
    </lineage>
</organism>
<dbReference type="Gene3D" id="3.40.190.10">
    <property type="entry name" value="Periplasmic binding protein-like II"/>
    <property type="match status" value="2"/>
</dbReference>
<dbReference type="PROSITE" id="PS51257">
    <property type="entry name" value="PROKAR_LIPOPROTEIN"/>
    <property type="match status" value="1"/>
</dbReference>
<dbReference type="InterPro" id="IPR006059">
    <property type="entry name" value="SBP"/>
</dbReference>
<evidence type="ECO:0000256" key="4">
    <source>
        <dbReference type="PIRSR" id="PIRSR002825-1"/>
    </source>
</evidence>
<comment type="similarity">
    <text evidence="1">Belongs to the bacterial solute-binding protein 1 family.</text>
</comment>
<dbReference type="Proteomes" id="UP000515947">
    <property type="component" value="Chromosome"/>
</dbReference>
<evidence type="ECO:0000313" key="5">
    <source>
        <dbReference type="EMBL" id="QNN51917.1"/>
    </source>
</evidence>
<dbReference type="AlphaFoldDB" id="A0A7G9R8J2"/>
<dbReference type="GO" id="GO:0046872">
    <property type="term" value="F:metal ion binding"/>
    <property type="evidence" value="ECO:0007669"/>
    <property type="project" value="UniProtKB-KW"/>
</dbReference>
<evidence type="ECO:0000256" key="3">
    <source>
        <dbReference type="ARBA" id="ARBA00022729"/>
    </source>
</evidence>
<feature type="binding site" evidence="4">
    <location>
        <position position="233"/>
    </location>
    <ligand>
        <name>Fe cation</name>
        <dbReference type="ChEBI" id="CHEBI:24875"/>
    </ligand>
</feature>
<dbReference type="EMBL" id="CP060713">
    <property type="protein sequence ID" value="QNN51917.1"/>
    <property type="molecule type" value="Genomic_DNA"/>
</dbReference>
<reference evidence="5 6" key="1">
    <citation type="submission" date="2020-08" db="EMBL/GenBank/DDBJ databases">
        <title>Genome sequence of Nocardioides mesophilus KACC 16243T.</title>
        <authorList>
            <person name="Hyun D.-W."/>
            <person name="Bae J.-W."/>
        </authorList>
    </citation>
    <scope>NUCLEOTIDE SEQUENCE [LARGE SCALE GENOMIC DNA]</scope>
    <source>
        <strain evidence="5 6">KACC 16243</strain>
    </source>
</reference>
<keyword evidence="2" id="KW-0410">Iron transport</keyword>
<evidence type="ECO:0000313" key="6">
    <source>
        <dbReference type="Proteomes" id="UP000515947"/>
    </source>
</evidence>
<dbReference type="KEGG" id="nmes:H9L09_15490"/>
<dbReference type="PIRSF" id="PIRSF002825">
    <property type="entry name" value="CfbpA"/>
    <property type="match status" value="1"/>
</dbReference>
<keyword evidence="3" id="KW-0732">Signal</keyword>
<feature type="binding site" evidence="4">
    <location>
        <position position="45"/>
    </location>
    <ligand>
        <name>Fe cation</name>
        <dbReference type="ChEBI" id="CHEBI:24875"/>
    </ligand>
</feature>
<feature type="binding site" evidence="4">
    <location>
        <position position="234"/>
    </location>
    <ligand>
        <name>Fe cation</name>
        <dbReference type="ChEBI" id="CHEBI:24875"/>
    </ligand>
</feature>
<sequence>MRRSTRPLVAWTAVVAALAATVSGCGFLGLGGDAPGDLQVYSARHYDLEQAFVDFEKDTGLKVDFIYGDDSELLERLKAEGDETPADLFVTVDAGNLWNAAHQGELAPVDSEVLEASVPAEYQDPENRWFGLALRARTVAYNPDAVDPAEFDTQDTYAGLGDPKWKGRLCMRDSTEAYTQSLVASLIDLHGRERAQEIVQGWMDNDVDIMSNDILLLEALDAGTCDVALVNHYYYARELADNPDLDVKLFWASQDGAGTHVNLSGAGIVKSSDAPEKAQRLLEWLASDGQEEFVGDNHEFPVNPSVQPDDLVASFGDFKKMPINAEAYGQLNTEAVDLLAEVGYE</sequence>
<protein>
    <submittedName>
        <fullName evidence="5">Extracellular solute-binding protein</fullName>
    </submittedName>
</protein>
<dbReference type="GO" id="GO:0030288">
    <property type="term" value="C:outer membrane-bounded periplasmic space"/>
    <property type="evidence" value="ECO:0007669"/>
    <property type="project" value="TreeGrafter"/>
</dbReference>
<proteinExistence type="inferred from homology"/>